<evidence type="ECO:0000256" key="1">
    <source>
        <dbReference type="ARBA" id="ARBA00022741"/>
    </source>
</evidence>
<evidence type="ECO:0000256" key="2">
    <source>
        <dbReference type="ARBA" id="ARBA00022840"/>
    </source>
</evidence>
<dbReference type="GO" id="GO:0005524">
    <property type="term" value="F:ATP binding"/>
    <property type="evidence" value="ECO:0007669"/>
    <property type="project" value="UniProtKB-KW"/>
</dbReference>
<evidence type="ECO:0000259" key="3">
    <source>
        <dbReference type="PROSITE" id="PS50893"/>
    </source>
</evidence>
<reference evidence="4 5" key="1">
    <citation type="submission" date="2019-06" db="EMBL/GenBank/DDBJ databases">
        <title>Sequencing the genomes of 1000 actinobacteria strains.</title>
        <authorList>
            <person name="Klenk H.-P."/>
        </authorList>
    </citation>
    <scope>NUCLEOTIDE SEQUENCE [LARGE SCALE GENOMIC DNA]</scope>
    <source>
        <strain evidence="4 5">DSM 46699</strain>
    </source>
</reference>
<protein>
    <submittedName>
        <fullName evidence="4">ABC-2 type transport system ATP-binding protein</fullName>
    </submittedName>
</protein>
<dbReference type="PANTHER" id="PTHR43158">
    <property type="entry name" value="SKFA PEPTIDE EXPORT ATP-BINDING PROTEIN SKFE"/>
    <property type="match status" value="1"/>
</dbReference>
<dbReference type="GO" id="GO:0016887">
    <property type="term" value="F:ATP hydrolysis activity"/>
    <property type="evidence" value="ECO:0007669"/>
    <property type="project" value="InterPro"/>
</dbReference>
<evidence type="ECO:0000313" key="4">
    <source>
        <dbReference type="EMBL" id="TWF95645.1"/>
    </source>
</evidence>
<keyword evidence="1" id="KW-0547">Nucleotide-binding</keyword>
<dbReference type="EMBL" id="VIWX01000002">
    <property type="protein sequence ID" value="TWF95645.1"/>
    <property type="molecule type" value="Genomic_DNA"/>
</dbReference>
<name>A0A561U8G8_9PSEU</name>
<dbReference type="InterPro" id="IPR003439">
    <property type="entry name" value="ABC_transporter-like_ATP-bd"/>
</dbReference>
<dbReference type="Gene3D" id="3.40.50.300">
    <property type="entry name" value="P-loop containing nucleotide triphosphate hydrolases"/>
    <property type="match status" value="1"/>
</dbReference>
<proteinExistence type="predicted"/>
<dbReference type="PANTHER" id="PTHR43158:SF2">
    <property type="entry name" value="SKFA PEPTIDE EXPORT ATP-BINDING PROTEIN SKFE"/>
    <property type="match status" value="1"/>
</dbReference>
<feature type="domain" description="ABC transporter" evidence="3">
    <location>
        <begin position="11"/>
        <end position="236"/>
    </location>
</feature>
<evidence type="ECO:0000313" key="5">
    <source>
        <dbReference type="Proteomes" id="UP000316184"/>
    </source>
</evidence>
<comment type="caution">
    <text evidence="4">The sequence shown here is derived from an EMBL/GenBank/DDBJ whole genome shotgun (WGS) entry which is preliminary data.</text>
</comment>
<gene>
    <name evidence="4" type="ORF">FHU35_12643</name>
</gene>
<dbReference type="PROSITE" id="PS50893">
    <property type="entry name" value="ABC_TRANSPORTER_2"/>
    <property type="match status" value="1"/>
</dbReference>
<keyword evidence="2 4" id="KW-0067">ATP-binding</keyword>
<keyword evidence="5" id="KW-1185">Reference proteome</keyword>
<dbReference type="SUPFAM" id="SSF52540">
    <property type="entry name" value="P-loop containing nucleoside triphosphate hydrolases"/>
    <property type="match status" value="1"/>
</dbReference>
<sequence length="290" mass="31031">MMTTQIQTTALSVNGLTKTYRTGRALDDASFSLPQGAIAALVGANGSGKSTLLSLLAGLLAPDAGTVSVFGDDLGAGTHTHPRVAFLAQRRPLYADMTVRDNLRIVGALNDRWNDDRAREVLDKGRIRLDAKVRTLSEGQRALVGAALALSREPDLLLLDEPLAGLDPLAREDLLRILMADVADRGTTLLMSAHVLSDLEAICDHLVLLEDGCVRLCGGIDDLLADHQFLVGANDVTGPVPAEAVVDERRTDRQATLLVRGETDAAGWDVERPSLEALVIGYLRAGRERS</sequence>
<organism evidence="4 5">
    <name type="scientific">Saccharopolyspora dendranthemae</name>
    <dbReference type="NCBI Taxonomy" id="1181886"/>
    <lineage>
        <taxon>Bacteria</taxon>
        <taxon>Bacillati</taxon>
        <taxon>Actinomycetota</taxon>
        <taxon>Actinomycetes</taxon>
        <taxon>Pseudonocardiales</taxon>
        <taxon>Pseudonocardiaceae</taxon>
        <taxon>Saccharopolyspora</taxon>
    </lineage>
</organism>
<dbReference type="SMART" id="SM00382">
    <property type="entry name" value="AAA"/>
    <property type="match status" value="1"/>
</dbReference>
<dbReference type="InterPro" id="IPR027417">
    <property type="entry name" value="P-loop_NTPase"/>
</dbReference>
<accession>A0A561U8G8</accession>
<dbReference type="Pfam" id="PF00005">
    <property type="entry name" value="ABC_tran"/>
    <property type="match status" value="1"/>
</dbReference>
<dbReference type="AlphaFoldDB" id="A0A561U8G8"/>
<dbReference type="Proteomes" id="UP000316184">
    <property type="component" value="Unassembled WGS sequence"/>
</dbReference>
<dbReference type="InterPro" id="IPR003593">
    <property type="entry name" value="AAA+_ATPase"/>
</dbReference>